<dbReference type="PANTHER" id="PTHR43437">
    <property type="entry name" value="HYDROXYACYL-THIOESTER DEHYDRATASE TYPE 2, MITOCHONDRIAL-RELATED"/>
    <property type="match status" value="1"/>
</dbReference>
<sequence length="150" mass="16494">MTDRSDHHALPDNLDLGQLQTTPEMTERYAALTDDYNPIHLDADFASKTAFGAPIIHGTMGLNLLVESLETTFGDSFPELRIDVRFIRPVRVGSTIRARGRLTDANARRYEIFVETETGDRAVEGTCNLGPPAPISARDSAKGNNPEDHS</sequence>
<dbReference type="Proteomes" id="UP000183974">
    <property type="component" value="Unassembled WGS sequence"/>
</dbReference>
<dbReference type="Pfam" id="PF01575">
    <property type="entry name" value="MaoC_dehydratas"/>
    <property type="match status" value="1"/>
</dbReference>
<feature type="region of interest" description="Disordered" evidence="1">
    <location>
        <begin position="1"/>
        <end position="21"/>
    </location>
</feature>
<dbReference type="InterPro" id="IPR050965">
    <property type="entry name" value="UPF0336/Enoyl-CoA_hydratase"/>
</dbReference>
<dbReference type="AlphaFoldDB" id="A0A1M7KHU1"/>
<gene>
    <name evidence="3" type="ORF">SAMN05444398_12818</name>
</gene>
<dbReference type="OrthoDB" id="9796589at2"/>
<feature type="domain" description="MaoC-like" evidence="2">
    <location>
        <begin position="19"/>
        <end position="118"/>
    </location>
</feature>
<reference evidence="3 4" key="1">
    <citation type="submission" date="2016-11" db="EMBL/GenBank/DDBJ databases">
        <authorList>
            <person name="Jaros S."/>
            <person name="Januszkiewicz K."/>
            <person name="Wedrychowicz H."/>
        </authorList>
    </citation>
    <scope>NUCLEOTIDE SEQUENCE [LARGE SCALE GENOMIC DNA]</scope>
    <source>
        <strain evidence="3 4">DSM 29589</strain>
    </source>
</reference>
<feature type="compositionally biased region" description="Basic and acidic residues" evidence="1">
    <location>
        <begin position="1"/>
        <end position="10"/>
    </location>
</feature>
<protein>
    <submittedName>
        <fullName evidence="3">MaoC like domain-containing protein</fullName>
    </submittedName>
</protein>
<feature type="region of interest" description="Disordered" evidence="1">
    <location>
        <begin position="123"/>
        <end position="150"/>
    </location>
</feature>
<dbReference type="GO" id="GO:0006633">
    <property type="term" value="P:fatty acid biosynthetic process"/>
    <property type="evidence" value="ECO:0007669"/>
    <property type="project" value="TreeGrafter"/>
</dbReference>
<feature type="compositionally biased region" description="Basic and acidic residues" evidence="1">
    <location>
        <begin position="139"/>
        <end position="150"/>
    </location>
</feature>
<dbReference type="EMBL" id="FRBR01000028">
    <property type="protein sequence ID" value="SHM64872.1"/>
    <property type="molecule type" value="Genomic_DNA"/>
</dbReference>
<dbReference type="InterPro" id="IPR029069">
    <property type="entry name" value="HotDog_dom_sf"/>
</dbReference>
<evidence type="ECO:0000313" key="4">
    <source>
        <dbReference type="Proteomes" id="UP000183974"/>
    </source>
</evidence>
<dbReference type="PANTHER" id="PTHR43437:SF3">
    <property type="entry name" value="HYDROXYACYL-THIOESTER DEHYDRATASE TYPE 2, MITOCHONDRIAL"/>
    <property type="match status" value="1"/>
</dbReference>
<dbReference type="GO" id="GO:0019171">
    <property type="term" value="F:(3R)-hydroxyacyl-[acyl-carrier-protein] dehydratase activity"/>
    <property type="evidence" value="ECO:0007669"/>
    <property type="project" value="TreeGrafter"/>
</dbReference>
<proteinExistence type="predicted"/>
<name>A0A1M7KHU1_9RHOB</name>
<accession>A0A1M7KHU1</accession>
<dbReference type="RefSeq" id="WP_073038055.1">
    <property type="nucleotide sequence ID" value="NZ_BMLR01000026.1"/>
</dbReference>
<evidence type="ECO:0000259" key="2">
    <source>
        <dbReference type="Pfam" id="PF01575"/>
    </source>
</evidence>
<dbReference type="InterPro" id="IPR002539">
    <property type="entry name" value="MaoC-like_dom"/>
</dbReference>
<evidence type="ECO:0000256" key="1">
    <source>
        <dbReference type="SAM" id="MobiDB-lite"/>
    </source>
</evidence>
<dbReference type="SUPFAM" id="SSF54637">
    <property type="entry name" value="Thioesterase/thiol ester dehydrase-isomerase"/>
    <property type="match status" value="1"/>
</dbReference>
<keyword evidence="4" id="KW-1185">Reference proteome</keyword>
<evidence type="ECO:0000313" key="3">
    <source>
        <dbReference type="EMBL" id="SHM64872.1"/>
    </source>
</evidence>
<organism evidence="3 4">
    <name type="scientific">Roseovarius pacificus</name>
    <dbReference type="NCBI Taxonomy" id="337701"/>
    <lineage>
        <taxon>Bacteria</taxon>
        <taxon>Pseudomonadati</taxon>
        <taxon>Pseudomonadota</taxon>
        <taxon>Alphaproteobacteria</taxon>
        <taxon>Rhodobacterales</taxon>
        <taxon>Roseobacteraceae</taxon>
        <taxon>Roseovarius</taxon>
    </lineage>
</organism>
<dbReference type="STRING" id="337701.SAMN05444398_12818"/>
<dbReference type="Gene3D" id="3.10.129.10">
    <property type="entry name" value="Hotdog Thioesterase"/>
    <property type="match status" value="1"/>
</dbReference>